<dbReference type="InParanoid" id="E3JB25"/>
<organism evidence="4 5">
    <name type="scientific">Pseudofrankia inefficax (strain DSM 45817 / CECT 9037 / DDB 130130 / EuI1c)</name>
    <name type="common">Frankia inefficax</name>
    <dbReference type="NCBI Taxonomy" id="298654"/>
    <lineage>
        <taxon>Bacteria</taxon>
        <taxon>Bacillati</taxon>
        <taxon>Actinomycetota</taxon>
        <taxon>Actinomycetes</taxon>
        <taxon>Frankiales</taxon>
        <taxon>Frankiaceae</taxon>
        <taxon>Pseudofrankia</taxon>
    </lineage>
</organism>
<dbReference type="OrthoDB" id="3688891at2"/>
<gene>
    <name evidence="4" type="ordered locus">FraEuI1c_6676</name>
</gene>
<feature type="domain" description="HTH cro/C1-type" evidence="3">
    <location>
        <begin position="33"/>
        <end position="87"/>
    </location>
</feature>
<dbReference type="AlphaFoldDB" id="E3JB25"/>
<evidence type="ECO:0000256" key="1">
    <source>
        <dbReference type="SAM" id="MobiDB-lite"/>
    </source>
</evidence>
<dbReference type="InterPro" id="IPR010982">
    <property type="entry name" value="Lambda_DNA-bd_dom_sf"/>
</dbReference>
<dbReference type="KEGG" id="fri:FraEuI1c_6676"/>
<dbReference type="SMART" id="SM00530">
    <property type="entry name" value="HTH_XRE"/>
    <property type="match status" value="1"/>
</dbReference>
<feature type="transmembrane region" description="Helical" evidence="2">
    <location>
        <begin position="205"/>
        <end position="228"/>
    </location>
</feature>
<dbReference type="eggNOG" id="COG1132">
    <property type="taxonomic scope" value="Bacteria"/>
</dbReference>
<keyword evidence="5" id="KW-1185">Reference proteome</keyword>
<protein>
    <submittedName>
        <fullName evidence="4">Helix-turn-helix domain protein</fullName>
    </submittedName>
</protein>
<reference evidence="4 5" key="1">
    <citation type="submission" date="2010-10" db="EMBL/GenBank/DDBJ databases">
        <title>Complete sequence of Frankia sp. EuI1c.</title>
        <authorList>
            <consortium name="US DOE Joint Genome Institute"/>
            <person name="Lucas S."/>
            <person name="Copeland A."/>
            <person name="Lapidus A."/>
            <person name="Cheng J.-F."/>
            <person name="Bruce D."/>
            <person name="Goodwin L."/>
            <person name="Pitluck S."/>
            <person name="Chertkov O."/>
            <person name="Detter J.C."/>
            <person name="Han C."/>
            <person name="Tapia R."/>
            <person name="Land M."/>
            <person name="Hauser L."/>
            <person name="Jeffries C."/>
            <person name="Kyrpides N."/>
            <person name="Ivanova N."/>
            <person name="Mikhailova N."/>
            <person name="Beauchemin N."/>
            <person name="Sen A."/>
            <person name="Sur S.A."/>
            <person name="Gtari M."/>
            <person name="Wall L."/>
            <person name="Tisa L."/>
            <person name="Woyke T."/>
        </authorList>
    </citation>
    <scope>NUCLEOTIDE SEQUENCE [LARGE SCALE GENOMIC DNA]</scope>
    <source>
        <strain evidence="5">DSM 45817 / CECT 9037 / EuI1c</strain>
    </source>
</reference>
<feature type="region of interest" description="Disordered" evidence="1">
    <location>
        <begin position="105"/>
        <end position="136"/>
    </location>
</feature>
<dbReference type="STRING" id="298654.FraEuI1c_6676"/>
<accession>E3JB25</accession>
<dbReference type="CDD" id="cd00093">
    <property type="entry name" value="HTH_XRE"/>
    <property type="match status" value="1"/>
</dbReference>
<dbReference type="HOGENOM" id="CLU_777919_0_0_11"/>
<evidence type="ECO:0000313" key="4">
    <source>
        <dbReference type="EMBL" id="ADP84646.1"/>
    </source>
</evidence>
<dbReference type="Proteomes" id="UP000002484">
    <property type="component" value="Chromosome"/>
</dbReference>
<keyword evidence="2" id="KW-1133">Transmembrane helix</keyword>
<dbReference type="PROSITE" id="PS50943">
    <property type="entry name" value="HTH_CROC1"/>
    <property type="match status" value="1"/>
</dbReference>
<dbReference type="Gene3D" id="1.10.260.40">
    <property type="entry name" value="lambda repressor-like DNA-binding domains"/>
    <property type="match status" value="1"/>
</dbReference>
<sequence>MRDGAAKGHKVVARVIRQRPADDEPLKTFGADLAELRVTADLTCRALAKTVGIGRSTLDDYLAGRRLPSRATTLAIVRTCHGDEAEWSERWKCLQATVSIAPVPAPTERESAANGPLTGASAHGRRPTSGSEMPVGADSVESAVKPAPVVGVDVKEPEAEAPVTVGANEHFPAALSADSKLPRPKLRRERPTVRMRAGRGRVRPVALLGALVFLIPLGWGAAGFLMGLGGKEGKPSDLAEAAPVTAVPVVAGSTSTRVDGASTISRPTLGKSVPGCTVVRTYKAKDSVGAILSAEKVSRGTLSTGGLVYVVTPTDNGPYRTRYWSYVAPPGIWGYVDPARLIFIRQECVPLPDSSR</sequence>
<name>E3JB25_PSEI1</name>
<evidence type="ECO:0000259" key="3">
    <source>
        <dbReference type="PROSITE" id="PS50943"/>
    </source>
</evidence>
<evidence type="ECO:0000313" key="5">
    <source>
        <dbReference type="Proteomes" id="UP000002484"/>
    </source>
</evidence>
<dbReference type="SUPFAM" id="SSF47413">
    <property type="entry name" value="lambda repressor-like DNA-binding domains"/>
    <property type="match status" value="1"/>
</dbReference>
<dbReference type="Pfam" id="PF13560">
    <property type="entry name" value="HTH_31"/>
    <property type="match status" value="1"/>
</dbReference>
<evidence type="ECO:0000256" key="2">
    <source>
        <dbReference type="SAM" id="Phobius"/>
    </source>
</evidence>
<dbReference type="InterPro" id="IPR001387">
    <property type="entry name" value="Cro/C1-type_HTH"/>
</dbReference>
<keyword evidence="2" id="KW-0472">Membrane</keyword>
<dbReference type="EMBL" id="CP002299">
    <property type="protein sequence ID" value="ADP84646.1"/>
    <property type="molecule type" value="Genomic_DNA"/>
</dbReference>
<dbReference type="GO" id="GO:0003677">
    <property type="term" value="F:DNA binding"/>
    <property type="evidence" value="ECO:0007669"/>
    <property type="project" value="InterPro"/>
</dbReference>
<proteinExistence type="predicted"/>
<keyword evidence="2" id="KW-0812">Transmembrane</keyword>
<dbReference type="RefSeq" id="WP_013427757.1">
    <property type="nucleotide sequence ID" value="NC_014666.1"/>
</dbReference>